<protein>
    <submittedName>
        <fullName evidence="1">Uncharacterized protein</fullName>
    </submittedName>
</protein>
<evidence type="ECO:0000313" key="1">
    <source>
        <dbReference type="EMBL" id="EIR20748.1"/>
    </source>
</evidence>
<gene>
    <name evidence="1" type="ORF">YPPY08_1744</name>
</gene>
<accession>A0AB72ZMF1</accession>
<dbReference type="Proteomes" id="UP000003231">
    <property type="component" value="Unassembled WGS sequence"/>
</dbReference>
<comment type="caution">
    <text evidence="1">The sequence shown here is derived from an EMBL/GenBank/DDBJ whole genome shotgun (WGS) entry which is preliminary data.</text>
</comment>
<organism evidence="1 2">
    <name type="scientific">Yersinia pestis PY-08</name>
    <dbReference type="NCBI Taxonomy" id="992134"/>
    <lineage>
        <taxon>Bacteria</taxon>
        <taxon>Pseudomonadati</taxon>
        <taxon>Pseudomonadota</taxon>
        <taxon>Gammaproteobacteria</taxon>
        <taxon>Enterobacterales</taxon>
        <taxon>Yersiniaceae</taxon>
        <taxon>Yersinia</taxon>
    </lineage>
</organism>
<evidence type="ECO:0000313" key="2">
    <source>
        <dbReference type="Proteomes" id="UP000003231"/>
    </source>
</evidence>
<name>A0AB72ZMF1_YERPE</name>
<dbReference type="AlphaFoldDB" id="A0AB72ZMF1"/>
<sequence>MFFWKKLNPPPPLQLIMSINIGIKEFNTAICLFFNKHISY</sequence>
<reference evidence="1 2" key="1">
    <citation type="submission" date="2012-05" db="EMBL/GenBank/DDBJ databases">
        <title>Genome sequence of Yersinia Pestis PY-08.</title>
        <authorList>
            <person name="Santana-Cruz I."/>
            <person name="Sengamalay N."/>
            <person name="McCracken C."/>
            <person name="Daugherty S.C."/>
            <person name="Maroo A."/>
            <person name="Vara P.G."/>
            <person name="Tallon L.J."/>
            <person name="Sadzewicz L."/>
            <person name="Vinetz J.M."/>
            <person name="Cespedes Zambrano M.J."/>
            <person name="Fraser-Liggett C.M."/>
            <person name="Tettelin H."/>
        </authorList>
    </citation>
    <scope>NUCLEOTIDE SEQUENCE [LARGE SCALE GENOMIC DNA]</scope>
    <source>
        <strain evidence="1 2">PY-08</strain>
    </source>
</reference>
<proteinExistence type="predicted"/>
<dbReference type="EMBL" id="AKRT01000225">
    <property type="protein sequence ID" value="EIR20748.1"/>
    <property type="molecule type" value="Genomic_DNA"/>
</dbReference>